<evidence type="ECO:0000313" key="2">
    <source>
        <dbReference type="EMBL" id="CAK0791256.1"/>
    </source>
</evidence>
<comment type="caution">
    <text evidence="2">The sequence shown here is derived from an EMBL/GenBank/DDBJ whole genome shotgun (WGS) entry which is preliminary data.</text>
</comment>
<dbReference type="Proteomes" id="UP001189429">
    <property type="component" value="Unassembled WGS sequence"/>
</dbReference>
<accession>A0ABN9PLN6</accession>
<feature type="compositionally biased region" description="Low complexity" evidence="1">
    <location>
        <begin position="1"/>
        <end position="13"/>
    </location>
</feature>
<evidence type="ECO:0000256" key="1">
    <source>
        <dbReference type="SAM" id="MobiDB-lite"/>
    </source>
</evidence>
<keyword evidence="3" id="KW-1185">Reference proteome</keyword>
<feature type="compositionally biased region" description="Low complexity" evidence="1">
    <location>
        <begin position="140"/>
        <end position="149"/>
    </location>
</feature>
<feature type="non-terminal residue" evidence="2">
    <location>
        <position position="149"/>
    </location>
</feature>
<feature type="region of interest" description="Disordered" evidence="1">
    <location>
        <begin position="1"/>
        <end position="149"/>
    </location>
</feature>
<dbReference type="EMBL" id="CAUYUJ010000551">
    <property type="protein sequence ID" value="CAK0791256.1"/>
    <property type="molecule type" value="Genomic_DNA"/>
</dbReference>
<proteinExistence type="predicted"/>
<feature type="compositionally biased region" description="Basic residues" evidence="1">
    <location>
        <begin position="107"/>
        <end position="118"/>
    </location>
</feature>
<gene>
    <name evidence="2" type="ORF">PCOR1329_LOCUS2208</name>
</gene>
<feature type="non-terminal residue" evidence="2">
    <location>
        <position position="1"/>
    </location>
</feature>
<evidence type="ECO:0000313" key="3">
    <source>
        <dbReference type="Proteomes" id="UP001189429"/>
    </source>
</evidence>
<name>A0ABN9PLN6_9DINO</name>
<reference evidence="2" key="1">
    <citation type="submission" date="2023-10" db="EMBL/GenBank/DDBJ databases">
        <authorList>
            <person name="Chen Y."/>
            <person name="Shah S."/>
            <person name="Dougan E. K."/>
            <person name="Thang M."/>
            <person name="Chan C."/>
        </authorList>
    </citation>
    <scope>NUCLEOTIDE SEQUENCE [LARGE SCALE GENOMIC DNA]</scope>
</reference>
<organism evidence="2 3">
    <name type="scientific">Prorocentrum cordatum</name>
    <dbReference type="NCBI Taxonomy" id="2364126"/>
    <lineage>
        <taxon>Eukaryota</taxon>
        <taxon>Sar</taxon>
        <taxon>Alveolata</taxon>
        <taxon>Dinophyceae</taxon>
        <taxon>Prorocentrales</taxon>
        <taxon>Prorocentraceae</taxon>
        <taxon>Prorocentrum</taxon>
    </lineage>
</organism>
<sequence length="149" mass="15151">PAAAAGRPRAARLGHGGGLDGAAVRVPVCGPARCGDAARGRGQSAGKEQQRQDGAVLRLRERLGGGARAAAGRPRRGRRPGAGRLELPVAGHSGGARGGRQRPPAPRGRRGRDHRRRLDLHPPGCAAGGRGARARPPCRPRLAGPGAEG</sequence>
<protein>
    <submittedName>
        <fullName evidence="2">Uncharacterized protein</fullName>
    </submittedName>
</protein>